<accession>A0A420GUZ0</accession>
<dbReference type="Proteomes" id="UP000283709">
    <property type="component" value="Unassembled WGS sequence"/>
</dbReference>
<reference evidence="2 3" key="1">
    <citation type="submission" date="2016-07" db="EMBL/GenBank/DDBJ databases">
        <title>Genome analysis of Burkholderia fungorum ES3-20.</title>
        <authorList>
            <person name="Xu D."/>
            <person name="Yao R."/>
            <person name="Zheng S."/>
        </authorList>
    </citation>
    <scope>NUCLEOTIDE SEQUENCE [LARGE SCALE GENOMIC DNA]</scope>
    <source>
        <strain evidence="2 3">ES3-20</strain>
    </source>
</reference>
<evidence type="ECO:0000313" key="2">
    <source>
        <dbReference type="EMBL" id="RKF48946.1"/>
    </source>
</evidence>
<proteinExistence type="predicted"/>
<sequence length="60" mass="6575">MSSKDSDVVSVIPCVLSIVVLVYGTYELASHQHLHIMYLMLAALGIIACTLFEDRLPPEA</sequence>
<comment type="caution">
    <text evidence="2">The sequence shown here is derived from an EMBL/GenBank/DDBJ whole genome shotgun (WGS) entry which is preliminary data.</text>
</comment>
<dbReference type="OrthoDB" id="9104421at2"/>
<name>A0A420GUZ0_9BURK</name>
<organism evidence="2 3">
    <name type="scientific">Paraburkholderia fungorum</name>
    <dbReference type="NCBI Taxonomy" id="134537"/>
    <lineage>
        <taxon>Bacteria</taxon>
        <taxon>Pseudomonadati</taxon>
        <taxon>Pseudomonadota</taxon>
        <taxon>Betaproteobacteria</taxon>
        <taxon>Burkholderiales</taxon>
        <taxon>Burkholderiaceae</taxon>
        <taxon>Paraburkholderia</taxon>
    </lineage>
</organism>
<feature type="transmembrane region" description="Helical" evidence="1">
    <location>
        <begin position="32"/>
        <end position="52"/>
    </location>
</feature>
<evidence type="ECO:0000313" key="3">
    <source>
        <dbReference type="Proteomes" id="UP000283709"/>
    </source>
</evidence>
<feature type="transmembrane region" description="Helical" evidence="1">
    <location>
        <begin position="7"/>
        <end position="26"/>
    </location>
</feature>
<gene>
    <name evidence="2" type="ORF">BCY88_20195</name>
</gene>
<protein>
    <submittedName>
        <fullName evidence="2">Uncharacterized protein</fullName>
    </submittedName>
</protein>
<keyword evidence="1" id="KW-1133">Transmembrane helix</keyword>
<evidence type="ECO:0000256" key="1">
    <source>
        <dbReference type="SAM" id="Phobius"/>
    </source>
</evidence>
<dbReference type="AlphaFoldDB" id="A0A420GUZ0"/>
<keyword evidence="1" id="KW-0812">Transmembrane</keyword>
<dbReference type="EMBL" id="MCAS01000006">
    <property type="protein sequence ID" value="RKF48946.1"/>
    <property type="molecule type" value="Genomic_DNA"/>
</dbReference>
<keyword evidence="1" id="KW-0472">Membrane</keyword>
<dbReference type="RefSeq" id="WP_120343754.1">
    <property type="nucleotide sequence ID" value="NZ_MCAS01000006.1"/>
</dbReference>